<reference evidence="3" key="2">
    <citation type="journal article" date="2018" name="ISME J.">
        <title>A dynamic microbial community with high functional redundancy inhabits the cold, oxic subseafloor aquifer.</title>
        <authorList>
            <person name="Tully B.J."/>
            <person name="Wheat C.G."/>
            <person name="Glazer B.T."/>
            <person name="Huber J.A."/>
        </authorList>
    </citation>
    <scope>NUCLEOTIDE SEQUENCE</scope>
    <source>
        <strain evidence="3">NORP83</strain>
    </source>
</reference>
<dbReference type="SUPFAM" id="SSF141255">
    <property type="entry name" value="YccV-like"/>
    <property type="match status" value="1"/>
</dbReference>
<gene>
    <name evidence="3" type="ORF">COB13_03660</name>
</gene>
<proteinExistence type="predicted"/>
<sequence>MESAKFGIGERVIHRLFKFSGIIIDVDPEFNNDEEWWLSIPAEIRPKKQQPFYHLLAMNGDDSYKAYVSEQNLLLDNNHLPFEHPDLEDYFEIGNDGDLVLIDQSYN</sequence>
<dbReference type="InterPro" id="IPR036623">
    <property type="entry name" value="Hemimethylated_DNA-bd_sf"/>
</dbReference>
<dbReference type="GO" id="GO:0003677">
    <property type="term" value="F:DNA binding"/>
    <property type="evidence" value="ECO:0007669"/>
    <property type="project" value="UniProtKB-UniRule"/>
</dbReference>
<protein>
    <recommendedName>
        <fullName evidence="1">Heat shock protein HspQ</fullName>
    </recommendedName>
</protein>
<evidence type="ECO:0000259" key="2">
    <source>
        <dbReference type="SMART" id="SM00992"/>
    </source>
</evidence>
<dbReference type="NCBIfam" id="TIGR02097">
    <property type="entry name" value="yccV"/>
    <property type="match status" value="1"/>
</dbReference>
<evidence type="ECO:0000313" key="3">
    <source>
        <dbReference type="EMBL" id="PCJ03140.1"/>
    </source>
</evidence>
<dbReference type="Pfam" id="PF08755">
    <property type="entry name" value="YccV-like"/>
    <property type="match status" value="1"/>
</dbReference>
<dbReference type="SMART" id="SM00992">
    <property type="entry name" value="YccV-like"/>
    <property type="match status" value="1"/>
</dbReference>
<dbReference type="InterPro" id="IPR011722">
    <property type="entry name" value="Hemimethylated_DNA-bd_dom"/>
</dbReference>
<dbReference type="EMBL" id="NVUS01000003">
    <property type="protein sequence ID" value="PCJ03140.1"/>
    <property type="molecule type" value="Genomic_DNA"/>
</dbReference>
<dbReference type="AlphaFoldDB" id="A0A2A4Z8M5"/>
<name>A0A2A4Z8M5_9PROT</name>
<evidence type="ECO:0000256" key="1">
    <source>
        <dbReference type="NCBIfam" id="TIGR02097"/>
    </source>
</evidence>
<reference key="1">
    <citation type="submission" date="2017-08" db="EMBL/GenBank/DDBJ databases">
        <title>A dynamic microbial community with high functional redundancy inhabits the cold, oxic subseafloor aquifer.</title>
        <authorList>
            <person name="Tully B.J."/>
            <person name="Wheat C.G."/>
            <person name="Glazer B.T."/>
            <person name="Huber J.A."/>
        </authorList>
    </citation>
    <scope>NUCLEOTIDE SEQUENCE [LARGE SCALE GENOMIC DNA]</scope>
</reference>
<feature type="domain" description="Hemimethylated DNA-binding" evidence="2">
    <location>
        <begin position="3"/>
        <end position="102"/>
    </location>
</feature>
<dbReference type="Gene3D" id="2.30.30.390">
    <property type="entry name" value="Hemimethylated DNA-binding domain"/>
    <property type="match status" value="1"/>
</dbReference>
<keyword evidence="3" id="KW-0238">DNA-binding</keyword>
<accession>A0A2A4Z8M5</accession>
<organism evidence="3">
    <name type="scientific">OCS116 cluster bacterium</name>
    <dbReference type="NCBI Taxonomy" id="2030921"/>
    <lineage>
        <taxon>Bacteria</taxon>
        <taxon>Pseudomonadati</taxon>
        <taxon>Pseudomonadota</taxon>
        <taxon>Alphaproteobacteria</taxon>
        <taxon>OCS116 cluster</taxon>
    </lineage>
</organism>
<comment type="caution">
    <text evidence="3">The sequence shown here is derived from an EMBL/GenBank/DDBJ whole genome shotgun (WGS) entry which is preliminary data.</text>
</comment>